<dbReference type="RefSeq" id="XP_004255980.1">
    <property type="nucleotide sequence ID" value="XM_004255932.1"/>
</dbReference>
<dbReference type="GO" id="GO:0000785">
    <property type="term" value="C:chromatin"/>
    <property type="evidence" value="ECO:0007669"/>
    <property type="project" value="TreeGrafter"/>
</dbReference>
<dbReference type="InterPro" id="IPR001650">
    <property type="entry name" value="Helicase_C-like"/>
</dbReference>
<evidence type="ECO:0000259" key="6">
    <source>
        <dbReference type="PROSITE" id="PS51192"/>
    </source>
</evidence>
<dbReference type="Gene3D" id="3.40.50.300">
    <property type="entry name" value="P-loop containing nucleotide triphosphate hydrolases"/>
    <property type="match status" value="1"/>
</dbReference>
<dbReference type="PROSITE" id="PS51192">
    <property type="entry name" value="HELICASE_ATP_BIND_1"/>
    <property type="match status" value="1"/>
</dbReference>
<dbReference type="VEuPathDB" id="AmoebaDB:EIN_486510"/>
<dbReference type="Pfam" id="PF00176">
    <property type="entry name" value="SNF2-rel_dom"/>
    <property type="match status" value="1"/>
</dbReference>
<evidence type="ECO:0000259" key="7">
    <source>
        <dbReference type="PROSITE" id="PS51194"/>
    </source>
</evidence>
<keyword evidence="2" id="KW-0378">Hydrolase</keyword>
<dbReference type="Gene3D" id="1.10.10.60">
    <property type="entry name" value="Homeodomain-like"/>
    <property type="match status" value="2"/>
</dbReference>
<dbReference type="SUPFAM" id="SSF101224">
    <property type="entry name" value="HAND domain of the nucleosome remodeling ATPase ISWI"/>
    <property type="match status" value="1"/>
</dbReference>
<evidence type="ECO:0000256" key="3">
    <source>
        <dbReference type="ARBA" id="ARBA00023242"/>
    </source>
</evidence>
<feature type="domain" description="Helicase C-terminal" evidence="7">
    <location>
        <begin position="417"/>
        <end position="564"/>
    </location>
</feature>
<dbReference type="AlphaFoldDB" id="A0A0A1U4T8"/>
<dbReference type="GO" id="GO:0140658">
    <property type="term" value="F:ATP-dependent chromatin remodeler activity"/>
    <property type="evidence" value="ECO:0007669"/>
    <property type="project" value="TreeGrafter"/>
</dbReference>
<dbReference type="InterPro" id="IPR014001">
    <property type="entry name" value="Helicase_ATP-bd"/>
</dbReference>
<dbReference type="Pfam" id="PF00271">
    <property type="entry name" value="Helicase_C"/>
    <property type="match status" value="1"/>
</dbReference>
<dbReference type="PANTHER" id="PTHR45623">
    <property type="entry name" value="CHROMODOMAIN-HELICASE-DNA-BINDING PROTEIN 3-RELATED-RELATED"/>
    <property type="match status" value="1"/>
</dbReference>
<keyword evidence="4" id="KW-0175">Coiled coil</keyword>
<evidence type="ECO:0000256" key="2">
    <source>
        <dbReference type="ARBA" id="ARBA00022801"/>
    </source>
</evidence>
<dbReference type="Proteomes" id="UP000014680">
    <property type="component" value="Unassembled WGS sequence"/>
</dbReference>
<comment type="subcellular location">
    <subcellularLocation>
        <location evidence="1">Nucleus</location>
    </subcellularLocation>
</comment>
<dbReference type="GO" id="GO:0005634">
    <property type="term" value="C:nucleus"/>
    <property type="evidence" value="ECO:0007669"/>
    <property type="project" value="UniProtKB-SubCell"/>
</dbReference>
<feature type="coiled-coil region" evidence="4">
    <location>
        <begin position="897"/>
        <end position="924"/>
    </location>
</feature>
<dbReference type="InterPro" id="IPR027417">
    <property type="entry name" value="P-loop_NTPase"/>
</dbReference>
<dbReference type="GO" id="GO:0016887">
    <property type="term" value="F:ATP hydrolysis activity"/>
    <property type="evidence" value="ECO:0007669"/>
    <property type="project" value="TreeGrafter"/>
</dbReference>
<reference evidence="8 9" key="1">
    <citation type="submission" date="2012-10" db="EMBL/GenBank/DDBJ databases">
        <authorList>
            <person name="Zafar N."/>
            <person name="Inman J."/>
            <person name="Hall N."/>
            <person name="Lorenzi H."/>
            <person name="Caler E."/>
        </authorList>
    </citation>
    <scope>NUCLEOTIDE SEQUENCE [LARGE SCALE GENOMIC DNA]</scope>
    <source>
        <strain evidence="8 9">IP1</strain>
    </source>
</reference>
<dbReference type="EMBL" id="KB206670">
    <property type="protein sequence ID" value="ELP89209.1"/>
    <property type="molecule type" value="Genomic_DNA"/>
</dbReference>
<dbReference type="InterPro" id="IPR049730">
    <property type="entry name" value="SNF2/RAD54-like_C"/>
</dbReference>
<dbReference type="Pfam" id="PF09111">
    <property type="entry name" value="SLIDE"/>
    <property type="match status" value="1"/>
</dbReference>
<feature type="compositionally biased region" description="Basic and acidic residues" evidence="5">
    <location>
        <begin position="59"/>
        <end position="69"/>
    </location>
</feature>
<dbReference type="OrthoDB" id="5857104at2759"/>
<dbReference type="InterPro" id="IPR009057">
    <property type="entry name" value="Homeodomain-like_sf"/>
</dbReference>
<keyword evidence="9" id="KW-1185">Reference proteome</keyword>
<dbReference type="GO" id="GO:0004674">
    <property type="term" value="F:protein serine/threonine kinase activity"/>
    <property type="evidence" value="ECO:0007669"/>
    <property type="project" value="UniProtKB-EC"/>
</dbReference>
<dbReference type="PROSITE" id="PS51194">
    <property type="entry name" value="HELICASE_CTER"/>
    <property type="match status" value="1"/>
</dbReference>
<evidence type="ECO:0000256" key="1">
    <source>
        <dbReference type="ARBA" id="ARBA00004123"/>
    </source>
</evidence>
<keyword evidence="8" id="KW-0347">Helicase</keyword>
<proteinExistence type="predicted"/>
<dbReference type="GO" id="GO:0042393">
    <property type="term" value="F:histone binding"/>
    <property type="evidence" value="ECO:0007669"/>
    <property type="project" value="TreeGrafter"/>
</dbReference>
<feature type="region of interest" description="Disordered" evidence="5">
    <location>
        <begin position="57"/>
        <end position="82"/>
    </location>
</feature>
<dbReference type="SMART" id="SM00487">
    <property type="entry name" value="DEXDc"/>
    <property type="match status" value="1"/>
</dbReference>
<name>A0A0A1U4T8_ENTIV</name>
<keyword evidence="8" id="KW-0547">Nucleotide-binding</keyword>
<dbReference type="Gene3D" id="3.40.50.10810">
    <property type="entry name" value="Tandem AAA-ATPase domain"/>
    <property type="match status" value="1"/>
</dbReference>
<evidence type="ECO:0000313" key="9">
    <source>
        <dbReference type="Proteomes" id="UP000014680"/>
    </source>
</evidence>
<dbReference type="GO" id="GO:0003677">
    <property type="term" value="F:DNA binding"/>
    <property type="evidence" value="ECO:0007669"/>
    <property type="project" value="InterPro"/>
</dbReference>
<evidence type="ECO:0000256" key="4">
    <source>
        <dbReference type="SAM" id="Coils"/>
    </source>
</evidence>
<dbReference type="CDD" id="cd18793">
    <property type="entry name" value="SF2_C_SNF"/>
    <property type="match status" value="1"/>
</dbReference>
<dbReference type="GeneID" id="14888194"/>
<accession>A0A0A1U4T8</accession>
<keyword evidence="8" id="KW-0808">Transferase</keyword>
<dbReference type="InterPro" id="IPR036306">
    <property type="entry name" value="ISWI_HAND-dom_sf"/>
</dbReference>
<dbReference type="GO" id="GO:0034728">
    <property type="term" value="P:nucleosome organization"/>
    <property type="evidence" value="ECO:0007669"/>
    <property type="project" value="TreeGrafter"/>
</dbReference>
<dbReference type="EC" id="2.7.11.1" evidence="8"/>
<protein>
    <submittedName>
        <fullName evidence="8">Helicase, putative</fullName>
        <ecNumber evidence="8">2.7.11.1</ecNumber>
    </submittedName>
</protein>
<sequence length="948" mass="110034">MKSRADTPALEDSIDILKAIRSKKLESYKKDNDFSNMDNDEKIKYIKSVIQISTEDPSAAEKRKLEGKNGNRRSLQSEDGDTDTVIQSISSAMYFENSPPYIKCGKMKPFQIDALNWLIRRHHLGVNSILADEMGLGKTLETISLLGYLYHVQDVHGPHLVVSPKSTIDNWRKEVQKWLPSISVGLMGGTKESRDECKKECFTGNKLTVDVLVCSYQVVLKEKNLLRKQKFVYLILDEAHSAKNEQTQFYDGLSEIRAAHKLFLTGTPLQNTLHELWALLQFLLPGIFRISQLDGIFDSIESEKFERYIGSIRDFIKPFMLRRLKSDVQKELPPKKEIKLFVPLTEFQRIWYKKVLMGDITTIIGERVIKTKLNNTMMQLRKVCDHPYLMPGAEPEPYENGDHICNSSAKMIVMMKLLDKHIKNKGKVLVFSQMTRMLDIIDDYLYFKEIEHYRIDGQTQQDLRVEQIDDFNNPDGKVNVFLLSTRSGGLGINLQSADTVILYDSDWNPQSDIQAMDRAHRIGQTKPVTVYRLIAEKTAEERLIRVAERKLMLNQLVMQSGKTARETTMGKEEFQQIMQQELNSCLKDDQVVQKVENMGIDDIIKLGEEKTNVLKEEIAKETETARKGMVNLTNFAFGNDQINIREFEGKVFGAGEEMADMERYKANMKIMRSETLRPPRSVRFRDFQFADDELKGILQKEEEKYQKLSQTFKEDLMLGILKGEDIAKIVRPMYLTPEEEKRKDELVKSSFLSWDENDFKKWKMGMKKYGREKVDELSVYMNKPVNEVQRYNDLFEKRYKEVEDGEKLYISLYKSENKRKAKEAEMIELNKAIQAKPDVLSVLTPYVVIGKSMTDPLVDSMLLRRYAEIGEDWDKILEDVKNCPLFVFDIYLHGYTTKTVKEKIRNLIRNAEKSREKIEKNEKERCGEIKIDSMEEFMGGGKKERKDK</sequence>
<dbReference type="InterPro" id="IPR038718">
    <property type="entry name" value="SNF2-like_sf"/>
</dbReference>
<gene>
    <name evidence="8" type="ORF">EIN_486510</name>
</gene>
<dbReference type="OMA" id="ECVINNE"/>
<organism evidence="8 9">
    <name type="scientific">Entamoeba invadens IP1</name>
    <dbReference type="NCBI Taxonomy" id="370355"/>
    <lineage>
        <taxon>Eukaryota</taxon>
        <taxon>Amoebozoa</taxon>
        <taxon>Evosea</taxon>
        <taxon>Archamoebae</taxon>
        <taxon>Mastigamoebida</taxon>
        <taxon>Entamoebidae</taxon>
        <taxon>Entamoeba</taxon>
    </lineage>
</organism>
<dbReference type="PANTHER" id="PTHR45623:SF49">
    <property type="entry name" value="SWI_SNF-RELATED MATRIX-ASSOCIATED ACTIN-DEPENDENT REGULATOR OF CHROMATIN SUBFAMILY A MEMBER 5"/>
    <property type="match status" value="1"/>
</dbReference>
<keyword evidence="8" id="KW-0067">ATP-binding</keyword>
<feature type="domain" description="Helicase ATP-binding" evidence="6">
    <location>
        <begin position="119"/>
        <end position="286"/>
    </location>
</feature>
<keyword evidence="3" id="KW-0539">Nucleus</keyword>
<evidence type="ECO:0000313" key="8">
    <source>
        <dbReference type="EMBL" id="ELP89209.1"/>
    </source>
</evidence>
<evidence type="ECO:0000256" key="5">
    <source>
        <dbReference type="SAM" id="MobiDB-lite"/>
    </source>
</evidence>
<dbReference type="SMART" id="SM00490">
    <property type="entry name" value="HELICc"/>
    <property type="match status" value="1"/>
</dbReference>
<dbReference type="InterPro" id="IPR000330">
    <property type="entry name" value="SNF2_N"/>
</dbReference>
<dbReference type="GO" id="GO:0031491">
    <property type="term" value="F:nucleosome binding"/>
    <property type="evidence" value="ECO:0007669"/>
    <property type="project" value="InterPro"/>
</dbReference>
<dbReference type="GO" id="GO:0004386">
    <property type="term" value="F:helicase activity"/>
    <property type="evidence" value="ECO:0007669"/>
    <property type="project" value="UniProtKB-KW"/>
</dbReference>
<dbReference type="GO" id="GO:0005524">
    <property type="term" value="F:ATP binding"/>
    <property type="evidence" value="ECO:0007669"/>
    <property type="project" value="InterPro"/>
</dbReference>
<dbReference type="KEGG" id="eiv:EIN_486510"/>
<dbReference type="SUPFAM" id="SSF46689">
    <property type="entry name" value="Homeodomain-like"/>
    <property type="match status" value="1"/>
</dbReference>
<dbReference type="SUPFAM" id="SSF52540">
    <property type="entry name" value="P-loop containing nucleoside triphosphate hydrolases"/>
    <property type="match status" value="2"/>
</dbReference>
<dbReference type="InterPro" id="IPR015195">
    <property type="entry name" value="SLIDE"/>
</dbReference>